<dbReference type="InterPro" id="IPR053137">
    <property type="entry name" value="NLR-like"/>
</dbReference>
<dbReference type="Gene3D" id="3.40.50.1580">
    <property type="entry name" value="Nucleoside phosphorylase domain"/>
    <property type="match status" value="1"/>
</dbReference>
<dbReference type="SMART" id="SM00248">
    <property type="entry name" value="ANK"/>
    <property type="match status" value="4"/>
</dbReference>
<dbReference type="Pfam" id="PF24883">
    <property type="entry name" value="NPHP3_N"/>
    <property type="match status" value="1"/>
</dbReference>
<accession>A0AAV9I051</accession>
<evidence type="ECO:0000313" key="4">
    <source>
        <dbReference type="EMBL" id="KAK4465324.1"/>
    </source>
</evidence>
<reference evidence="4" key="1">
    <citation type="journal article" date="2023" name="Mol. Phylogenet. Evol.">
        <title>Genome-scale phylogeny and comparative genomics of the fungal order Sordariales.</title>
        <authorList>
            <person name="Hensen N."/>
            <person name="Bonometti L."/>
            <person name="Westerberg I."/>
            <person name="Brannstrom I.O."/>
            <person name="Guillou S."/>
            <person name="Cros-Aarteil S."/>
            <person name="Calhoun S."/>
            <person name="Haridas S."/>
            <person name="Kuo A."/>
            <person name="Mondo S."/>
            <person name="Pangilinan J."/>
            <person name="Riley R."/>
            <person name="LaButti K."/>
            <person name="Andreopoulos B."/>
            <person name="Lipzen A."/>
            <person name="Chen C."/>
            <person name="Yan M."/>
            <person name="Daum C."/>
            <person name="Ng V."/>
            <person name="Clum A."/>
            <person name="Steindorff A."/>
            <person name="Ohm R.A."/>
            <person name="Martin F."/>
            <person name="Silar P."/>
            <person name="Natvig D.O."/>
            <person name="Lalanne C."/>
            <person name="Gautier V."/>
            <person name="Ament-Velasquez S.L."/>
            <person name="Kruys A."/>
            <person name="Hutchinson M.I."/>
            <person name="Powell A.J."/>
            <person name="Barry K."/>
            <person name="Miller A.N."/>
            <person name="Grigoriev I.V."/>
            <person name="Debuchy R."/>
            <person name="Gladieux P."/>
            <person name="Hiltunen Thoren M."/>
            <person name="Johannesson H."/>
        </authorList>
    </citation>
    <scope>NUCLEOTIDE SEQUENCE</scope>
    <source>
        <strain evidence="4">PSN324</strain>
    </source>
</reference>
<dbReference type="SUPFAM" id="SSF52540">
    <property type="entry name" value="P-loop containing nucleoside triphosphate hydrolases"/>
    <property type="match status" value="1"/>
</dbReference>
<dbReference type="Gene3D" id="3.40.50.300">
    <property type="entry name" value="P-loop containing nucleotide triphosphate hydrolases"/>
    <property type="match status" value="1"/>
</dbReference>
<dbReference type="InterPro" id="IPR027417">
    <property type="entry name" value="P-loop_NTPase"/>
</dbReference>
<dbReference type="SUPFAM" id="SSF53167">
    <property type="entry name" value="Purine and uridine phosphorylases"/>
    <property type="match status" value="1"/>
</dbReference>
<comment type="caution">
    <text evidence="4">The sequence shown here is derived from an EMBL/GenBank/DDBJ whole genome shotgun (WGS) entry which is preliminary data.</text>
</comment>
<keyword evidence="5" id="KW-1185">Reference proteome</keyword>
<dbReference type="GO" id="GO:0003824">
    <property type="term" value="F:catalytic activity"/>
    <property type="evidence" value="ECO:0007669"/>
    <property type="project" value="InterPro"/>
</dbReference>
<dbReference type="EMBL" id="MU864940">
    <property type="protein sequence ID" value="KAK4465324.1"/>
    <property type="molecule type" value="Genomic_DNA"/>
</dbReference>
<dbReference type="Pfam" id="PF12796">
    <property type="entry name" value="Ank_2"/>
    <property type="match status" value="1"/>
</dbReference>
<evidence type="ECO:0000256" key="1">
    <source>
        <dbReference type="ARBA" id="ARBA00022737"/>
    </source>
</evidence>
<protein>
    <submittedName>
        <fullName evidence="4">Uncharacterized protein</fullName>
    </submittedName>
</protein>
<keyword evidence="1" id="KW-0677">Repeat</keyword>
<dbReference type="InterPro" id="IPR054471">
    <property type="entry name" value="GPIID_WHD"/>
</dbReference>
<evidence type="ECO:0000259" key="3">
    <source>
        <dbReference type="Pfam" id="PF24883"/>
    </source>
</evidence>
<dbReference type="Gene3D" id="1.25.40.20">
    <property type="entry name" value="Ankyrin repeat-containing domain"/>
    <property type="match status" value="1"/>
</dbReference>
<dbReference type="GO" id="GO:0009116">
    <property type="term" value="P:nucleoside metabolic process"/>
    <property type="evidence" value="ECO:0007669"/>
    <property type="project" value="InterPro"/>
</dbReference>
<dbReference type="InterPro" id="IPR056884">
    <property type="entry name" value="NPHP3-like_N"/>
</dbReference>
<dbReference type="PANTHER" id="PTHR46082:SF11">
    <property type="entry name" value="AAA+ ATPASE DOMAIN-CONTAINING PROTEIN-RELATED"/>
    <property type="match status" value="1"/>
</dbReference>
<dbReference type="AlphaFoldDB" id="A0AAV9I051"/>
<evidence type="ECO:0000313" key="5">
    <source>
        <dbReference type="Proteomes" id="UP001321749"/>
    </source>
</evidence>
<dbReference type="InterPro" id="IPR035994">
    <property type="entry name" value="Nucleoside_phosphorylase_sf"/>
</dbReference>
<dbReference type="Pfam" id="PF00023">
    <property type="entry name" value="Ank"/>
    <property type="match status" value="2"/>
</dbReference>
<feature type="domain" description="Nephrocystin 3-like N-terminal" evidence="3">
    <location>
        <begin position="287"/>
        <end position="454"/>
    </location>
</feature>
<dbReference type="PRINTS" id="PR01415">
    <property type="entry name" value="ANKYRIN"/>
</dbReference>
<dbReference type="Pfam" id="PF22939">
    <property type="entry name" value="WHD_GPIID"/>
    <property type="match status" value="1"/>
</dbReference>
<dbReference type="Proteomes" id="UP001321749">
    <property type="component" value="Unassembled WGS sequence"/>
</dbReference>
<dbReference type="InterPro" id="IPR036770">
    <property type="entry name" value="Ankyrin_rpt-contain_sf"/>
</dbReference>
<reference evidence="4" key="2">
    <citation type="submission" date="2023-06" db="EMBL/GenBank/DDBJ databases">
        <authorList>
            <consortium name="Lawrence Berkeley National Laboratory"/>
            <person name="Mondo S.J."/>
            <person name="Hensen N."/>
            <person name="Bonometti L."/>
            <person name="Westerberg I."/>
            <person name="Brannstrom I.O."/>
            <person name="Guillou S."/>
            <person name="Cros-Aarteil S."/>
            <person name="Calhoun S."/>
            <person name="Haridas S."/>
            <person name="Kuo A."/>
            <person name="Pangilinan J."/>
            <person name="Riley R."/>
            <person name="Labutti K."/>
            <person name="Andreopoulos B."/>
            <person name="Lipzen A."/>
            <person name="Chen C."/>
            <person name="Yanf M."/>
            <person name="Daum C."/>
            <person name="Ng V."/>
            <person name="Clum A."/>
            <person name="Steindorff A."/>
            <person name="Ohm R."/>
            <person name="Martin F."/>
            <person name="Silar P."/>
            <person name="Natvig D."/>
            <person name="Lalanne C."/>
            <person name="Gautier V."/>
            <person name="Ament-Velasquez S.L."/>
            <person name="Kruys A."/>
            <person name="Hutchinson M.I."/>
            <person name="Powell A.J."/>
            <person name="Barry K."/>
            <person name="Miller A.N."/>
            <person name="Grigoriev I.V."/>
            <person name="Debuchy R."/>
            <person name="Gladieux P."/>
            <person name="Thoren M.H."/>
            <person name="Johannesson H."/>
        </authorList>
    </citation>
    <scope>NUCLEOTIDE SEQUENCE</scope>
    <source>
        <strain evidence="4">PSN324</strain>
    </source>
</reference>
<gene>
    <name evidence="4" type="ORF">QBC42DRAFT_248642</name>
</gene>
<sequence length="860" mass="95813">MSSFPNIRIGLMVGVAGGAPSTAHDVRLGDVVVSLAEANQQAVVQYDFGKAKQGEAFQITRLLNQPPPMLLTAVQHLKASIKRQGKGSGLQDIIEERLERPENEHLRVEYGRPEGDSDRLYEPMAITSAIAAGQRLGHEESRLVERDPRESGDEVEIHYGRIACGNTVVKDSELRDRLSKEHNILCIEMESAGLMNHFPCLVIRGICDYSDRHKSKEWQPFASMTAAAYAWRLLDSIAPRTITAAKPMAAYLEERDQKILDWISPPEYSKNIMSKHDEVLRSWHRKTGSYLLESSQFTEWLGAIGGTLFCYGGPGAGKTVISSTVIDRIHDMLQNETRQGLAYMYAEYKESDNQSTRQILRCLLKDLGTRRRRTTLQLPVAIQQLYEKCQRLSKSPSEEQILGTLQSVIKEFERVFIVVDALDELPIPSQAGICDALYDLQIKTSRINLFATSRRNEEIEALQLFAQESCAKLEIKARSDDIEIYLEGRLGSAGDQGIGGINYIYEEAMARIMAQSDDDKHYALTALAWMTRAKRPLSEAELLHAIAMRPDSASFDAAYLPETGMLQSICAGLVIVGDESVRFVHYTAQEFFDVNLQKYFPNAEAEITITCAAFLGVRSVWPGIHLASQYDLIPLIKPLVDRAENAMKDPEDSEGRTPLSVAAGLGLKEVVKELVGFEEVDPDHACKSGCSPLWYAVYSNRQEVIDIARTLLLTGRVKVDRRHQGQTPLNLAISNQNEQLIQLLLEHQANPNAVSTPEGNWKWSWKLQANHTASSRGYGTPWWDSEQQISPLMIAINLRNISIMEILLAAGADPNLSCQTSYGGVVSPLTSAINSEPSFLEGARLLRQHGARATEDCLID</sequence>
<dbReference type="InterPro" id="IPR002110">
    <property type="entry name" value="Ankyrin_rpt"/>
</dbReference>
<dbReference type="SUPFAM" id="SSF48403">
    <property type="entry name" value="Ankyrin repeat"/>
    <property type="match status" value="1"/>
</dbReference>
<proteinExistence type="predicted"/>
<organism evidence="4 5">
    <name type="scientific">Cladorrhinum samala</name>
    <dbReference type="NCBI Taxonomy" id="585594"/>
    <lineage>
        <taxon>Eukaryota</taxon>
        <taxon>Fungi</taxon>
        <taxon>Dikarya</taxon>
        <taxon>Ascomycota</taxon>
        <taxon>Pezizomycotina</taxon>
        <taxon>Sordariomycetes</taxon>
        <taxon>Sordariomycetidae</taxon>
        <taxon>Sordariales</taxon>
        <taxon>Podosporaceae</taxon>
        <taxon>Cladorrhinum</taxon>
    </lineage>
</organism>
<evidence type="ECO:0000259" key="2">
    <source>
        <dbReference type="Pfam" id="PF22939"/>
    </source>
</evidence>
<name>A0AAV9I051_9PEZI</name>
<feature type="domain" description="GPI inositol-deacylase winged helix" evidence="2">
    <location>
        <begin position="513"/>
        <end position="592"/>
    </location>
</feature>
<dbReference type="PANTHER" id="PTHR46082">
    <property type="entry name" value="ATP/GTP-BINDING PROTEIN-RELATED"/>
    <property type="match status" value="1"/>
</dbReference>